<protein>
    <submittedName>
        <fullName evidence="1">7843_t:CDS:1</fullName>
    </submittedName>
</protein>
<comment type="caution">
    <text evidence="1">The sequence shown here is derived from an EMBL/GenBank/DDBJ whole genome shotgun (WGS) entry which is preliminary data.</text>
</comment>
<gene>
    <name evidence="1" type="ORF">DEBURN_LOCUS11065</name>
</gene>
<dbReference type="Proteomes" id="UP000789706">
    <property type="component" value="Unassembled WGS sequence"/>
</dbReference>
<evidence type="ECO:0000313" key="2">
    <source>
        <dbReference type="Proteomes" id="UP000789706"/>
    </source>
</evidence>
<organism evidence="1 2">
    <name type="scientific">Diversispora eburnea</name>
    <dbReference type="NCBI Taxonomy" id="1213867"/>
    <lineage>
        <taxon>Eukaryota</taxon>
        <taxon>Fungi</taxon>
        <taxon>Fungi incertae sedis</taxon>
        <taxon>Mucoromycota</taxon>
        <taxon>Glomeromycotina</taxon>
        <taxon>Glomeromycetes</taxon>
        <taxon>Diversisporales</taxon>
        <taxon>Diversisporaceae</taxon>
        <taxon>Diversispora</taxon>
    </lineage>
</organism>
<keyword evidence="2" id="KW-1185">Reference proteome</keyword>
<reference evidence="1" key="1">
    <citation type="submission" date="2021-06" db="EMBL/GenBank/DDBJ databases">
        <authorList>
            <person name="Kallberg Y."/>
            <person name="Tangrot J."/>
            <person name="Rosling A."/>
        </authorList>
    </citation>
    <scope>NUCLEOTIDE SEQUENCE</scope>
    <source>
        <strain evidence="1">AZ414A</strain>
    </source>
</reference>
<dbReference type="AlphaFoldDB" id="A0A9N9GZR0"/>
<evidence type="ECO:0000313" key="1">
    <source>
        <dbReference type="EMBL" id="CAG8638370.1"/>
    </source>
</evidence>
<feature type="non-terminal residue" evidence="1">
    <location>
        <position position="90"/>
    </location>
</feature>
<name>A0A9N9GZR0_9GLOM</name>
<dbReference type="EMBL" id="CAJVPK010004634">
    <property type="protein sequence ID" value="CAG8638370.1"/>
    <property type="molecule type" value="Genomic_DNA"/>
</dbReference>
<proteinExistence type="predicted"/>
<sequence length="90" mass="10449">MENLKTKLKKSSSQLAQELYLELDSMSISNLTWQDPIAKVPDKIRRKCVEFTENFNSEDVNILPQKLTYNGTWKESNEDLVETTIEILNV</sequence>
<accession>A0A9N9GZR0</accession>
<dbReference type="OrthoDB" id="2442738at2759"/>